<dbReference type="InterPro" id="IPR005467">
    <property type="entry name" value="His_kinase_dom"/>
</dbReference>
<dbReference type="AlphaFoldDB" id="A0A937A521"/>
<dbReference type="SMART" id="SM00387">
    <property type="entry name" value="HATPase_c"/>
    <property type="match status" value="1"/>
</dbReference>
<dbReference type="SUPFAM" id="SSF55874">
    <property type="entry name" value="ATPase domain of HSP90 chaperone/DNA topoisomerase II/histidine kinase"/>
    <property type="match status" value="1"/>
</dbReference>
<protein>
    <recommendedName>
        <fullName evidence="2">histidine kinase</fullName>
        <ecNumber evidence="2">2.7.13.3</ecNumber>
    </recommendedName>
</protein>
<sequence>MNNQDIIEEQSNSPTFFHYMLAHDIKSPINQVKGLLYVLKKSLNDEEELLKILNLAIASNERLYAKVEDLLENCNNDQKRTEEINFSNLLEGIKKNLSTMQDDENIKLIENIDESINYYGDPVLLHSIIQNLLENAIKYRKKGSKECVIIISIQQSAENIVLKITDNGIGINENKLPYIFERNYRANDDEKGGSGVGLYLVKKTLNELNASINVKSEVDAGSTFTIVLPSSPLQKAV</sequence>
<dbReference type="GO" id="GO:0004721">
    <property type="term" value="F:phosphoprotein phosphatase activity"/>
    <property type="evidence" value="ECO:0007669"/>
    <property type="project" value="TreeGrafter"/>
</dbReference>
<dbReference type="PRINTS" id="PR00344">
    <property type="entry name" value="BCTRLSENSOR"/>
</dbReference>
<dbReference type="InterPro" id="IPR003661">
    <property type="entry name" value="HisK_dim/P_dom"/>
</dbReference>
<comment type="caution">
    <text evidence="8">The sequence shown here is derived from an EMBL/GenBank/DDBJ whole genome shotgun (WGS) entry which is preliminary data.</text>
</comment>
<evidence type="ECO:0000313" key="9">
    <source>
        <dbReference type="Proteomes" id="UP000642920"/>
    </source>
</evidence>
<dbReference type="InterPro" id="IPR003594">
    <property type="entry name" value="HATPase_dom"/>
</dbReference>
<dbReference type="Proteomes" id="UP000642920">
    <property type="component" value="Unassembled WGS sequence"/>
</dbReference>
<name>A0A937A521_9BACT</name>
<evidence type="ECO:0000256" key="4">
    <source>
        <dbReference type="ARBA" id="ARBA00022679"/>
    </source>
</evidence>
<evidence type="ECO:0000256" key="2">
    <source>
        <dbReference type="ARBA" id="ARBA00012438"/>
    </source>
</evidence>
<gene>
    <name evidence="8" type="ORF">JKP34_00705</name>
</gene>
<dbReference type="Gene3D" id="1.10.287.130">
    <property type="match status" value="1"/>
</dbReference>
<dbReference type="InterPro" id="IPR050351">
    <property type="entry name" value="BphY/WalK/GraS-like"/>
</dbReference>
<dbReference type="PANTHER" id="PTHR45453:SF1">
    <property type="entry name" value="PHOSPHATE REGULON SENSOR PROTEIN PHOR"/>
    <property type="match status" value="1"/>
</dbReference>
<evidence type="ECO:0000256" key="3">
    <source>
        <dbReference type="ARBA" id="ARBA00022553"/>
    </source>
</evidence>
<dbReference type="Gene3D" id="3.30.565.10">
    <property type="entry name" value="Histidine kinase-like ATPase, C-terminal domain"/>
    <property type="match status" value="1"/>
</dbReference>
<dbReference type="InterPro" id="IPR036890">
    <property type="entry name" value="HATPase_C_sf"/>
</dbReference>
<dbReference type="FunFam" id="3.30.565.10:FF:000006">
    <property type="entry name" value="Sensor histidine kinase WalK"/>
    <property type="match status" value="1"/>
</dbReference>
<accession>A0A937A521</accession>
<evidence type="ECO:0000256" key="1">
    <source>
        <dbReference type="ARBA" id="ARBA00000085"/>
    </source>
</evidence>
<keyword evidence="5 8" id="KW-0418">Kinase</keyword>
<evidence type="ECO:0000256" key="6">
    <source>
        <dbReference type="ARBA" id="ARBA00023012"/>
    </source>
</evidence>
<dbReference type="GO" id="GO:0000155">
    <property type="term" value="F:phosphorelay sensor kinase activity"/>
    <property type="evidence" value="ECO:0007669"/>
    <property type="project" value="InterPro"/>
</dbReference>
<evidence type="ECO:0000256" key="5">
    <source>
        <dbReference type="ARBA" id="ARBA00022777"/>
    </source>
</evidence>
<dbReference type="InterPro" id="IPR036097">
    <property type="entry name" value="HisK_dim/P_sf"/>
</dbReference>
<dbReference type="Pfam" id="PF02518">
    <property type="entry name" value="HATPase_c"/>
    <property type="match status" value="1"/>
</dbReference>
<feature type="domain" description="Histidine kinase" evidence="7">
    <location>
        <begin position="20"/>
        <end position="232"/>
    </location>
</feature>
<dbReference type="CDD" id="cd00082">
    <property type="entry name" value="HisKA"/>
    <property type="match status" value="1"/>
</dbReference>
<dbReference type="CDD" id="cd00075">
    <property type="entry name" value="HATPase"/>
    <property type="match status" value="1"/>
</dbReference>
<evidence type="ECO:0000313" key="8">
    <source>
        <dbReference type="EMBL" id="MBL0763747.1"/>
    </source>
</evidence>
<dbReference type="EMBL" id="JAERQG010000001">
    <property type="protein sequence ID" value="MBL0763747.1"/>
    <property type="molecule type" value="Genomic_DNA"/>
</dbReference>
<organism evidence="8 9">
    <name type="scientific">Marivirga atlantica</name>
    <dbReference type="NCBI Taxonomy" id="1548457"/>
    <lineage>
        <taxon>Bacteria</taxon>
        <taxon>Pseudomonadati</taxon>
        <taxon>Bacteroidota</taxon>
        <taxon>Cytophagia</taxon>
        <taxon>Cytophagales</taxon>
        <taxon>Marivirgaceae</taxon>
        <taxon>Marivirga</taxon>
    </lineage>
</organism>
<keyword evidence="6" id="KW-0902">Two-component regulatory system</keyword>
<reference evidence="8" key="1">
    <citation type="submission" date="2021-01" db="EMBL/GenBank/DDBJ databases">
        <title>Marivirga sp. nov., isolated from intertidal surface sediments.</title>
        <authorList>
            <person name="Zhang M."/>
        </authorList>
    </citation>
    <scope>NUCLEOTIDE SEQUENCE</scope>
    <source>
        <strain evidence="8">SM1354</strain>
    </source>
</reference>
<dbReference type="PROSITE" id="PS50109">
    <property type="entry name" value="HIS_KIN"/>
    <property type="match status" value="1"/>
</dbReference>
<dbReference type="PANTHER" id="PTHR45453">
    <property type="entry name" value="PHOSPHATE REGULON SENSOR PROTEIN PHOR"/>
    <property type="match status" value="1"/>
</dbReference>
<comment type="catalytic activity">
    <reaction evidence="1">
        <text>ATP + protein L-histidine = ADP + protein N-phospho-L-histidine.</text>
        <dbReference type="EC" id="2.7.13.3"/>
    </reaction>
</comment>
<dbReference type="GO" id="GO:0005886">
    <property type="term" value="C:plasma membrane"/>
    <property type="evidence" value="ECO:0007669"/>
    <property type="project" value="TreeGrafter"/>
</dbReference>
<keyword evidence="3" id="KW-0597">Phosphoprotein</keyword>
<dbReference type="InterPro" id="IPR004358">
    <property type="entry name" value="Sig_transdc_His_kin-like_C"/>
</dbReference>
<keyword evidence="9" id="KW-1185">Reference proteome</keyword>
<dbReference type="GO" id="GO:0016036">
    <property type="term" value="P:cellular response to phosphate starvation"/>
    <property type="evidence" value="ECO:0007669"/>
    <property type="project" value="TreeGrafter"/>
</dbReference>
<dbReference type="SUPFAM" id="SSF47384">
    <property type="entry name" value="Homodimeric domain of signal transducing histidine kinase"/>
    <property type="match status" value="1"/>
</dbReference>
<proteinExistence type="predicted"/>
<dbReference type="RefSeq" id="WP_201916678.1">
    <property type="nucleotide sequence ID" value="NZ_JAERQG010000001.1"/>
</dbReference>
<keyword evidence="4" id="KW-0808">Transferase</keyword>
<dbReference type="EC" id="2.7.13.3" evidence="2"/>
<evidence type="ECO:0000259" key="7">
    <source>
        <dbReference type="PROSITE" id="PS50109"/>
    </source>
</evidence>